<proteinExistence type="predicted"/>
<feature type="non-terminal residue" evidence="2">
    <location>
        <position position="95"/>
    </location>
</feature>
<organism evidence="2 3">
    <name type="scientific">Pristionchus mayeri</name>
    <dbReference type="NCBI Taxonomy" id="1317129"/>
    <lineage>
        <taxon>Eukaryota</taxon>
        <taxon>Metazoa</taxon>
        <taxon>Ecdysozoa</taxon>
        <taxon>Nematoda</taxon>
        <taxon>Chromadorea</taxon>
        <taxon>Rhabditida</taxon>
        <taxon>Rhabditina</taxon>
        <taxon>Diplogasteromorpha</taxon>
        <taxon>Diplogasteroidea</taxon>
        <taxon>Neodiplogasteridae</taxon>
        <taxon>Pristionchus</taxon>
    </lineage>
</organism>
<feature type="signal peptide" evidence="1">
    <location>
        <begin position="1"/>
        <end position="16"/>
    </location>
</feature>
<dbReference type="AlphaFoldDB" id="A0AAN5D953"/>
<keyword evidence="3" id="KW-1185">Reference proteome</keyword>
<dbReference type="Proteomes" id="UP001328107">
    <property type="component" value="Unassembled WGS sequence"/>
</dbReference>
<reference evidence="3" key="1">
    <citation type="submission" date="2022-10" db="EMBL/GenBank/DDBJ databases">
        <title>Genome assembly of Pristionchus species.</title>
        <authorList>
            <person name="Yoshida K."/>
            <person name="Sommer R.J."/>
        </authorList>
    </citation>
    <scope>NUCLEOTIDE SEQUENCE [LARGE SCALE GENOMIC DNA]</scope>
    <source>
        <strain evidence="3">RS5460</strain>
    </source>
</reference>
<evidence type="ECO:0000256" key="1">
    <source>
        <dbReference type="SAM" id="SignalP"/>
    </source>
</evidence>
<accession>A0AAN5D953</accession>
<protein>
    <recommendedName>
        <fullName evidence="4">Single domain-containing protein</fullName>
    </recommendedName>
</protein>
<feature type="chain" id="PRO_5043000704" description="Single domain-containing protein" evidence="1">
    <location>
        <begin position="17"/>
        <end position="95"/>
    </location>
</feature>
<keyword evidence="1" id="KW-0732">Signal</keyword>
<dbReference type="EMBL" id="BTRK01000006">
    <property type="protein sequence ID" value="GMR58823.1"/>
    <property type="molecule type" value="Genomic_DNA"/>
</dbReference>
<name>A0AAN5D953_9BILA</name>
<evidence type="ECO:0000313" key="2">
    <source>
        <dbReference type="EMBL" id="GMR58823.1"/>
    </source>
</evidence>
<gene>
    <name evidence="2" type="ORF">PMAYCL1PPCAC_29018</name>
</gene>
<evidence type="ECO:0008006" key="4">
    <source>
        <dbReference type="Google" id="ProtNLM"/>
    </source>
</evidence>
<sequence>MILYLLFLSLIFPSDGSIHCYVTHSSNYSSNEWTEEKVSCPNTLICLTEIDYTEDWIRKECGPPYFMNCTNLNLPIPSSCANTTISPIVTCCCKG</sequence>
<evidence type="ECO:0000313" key="3">
    <source>
        <dbReference type="Proteomes" id="UP001328107"/>
    </source>
</evidence>
<comment type="caution">
    <text evidence="2">The sequence shown here is derived from an EMBL/GenBank/DDBJ whole genome shotgun (WGS) entry which is preliminary data.</text>
</comment>